<dbReference type="KEGG" id="chu:CHU_0238"/>
<dbReference type="OrthoDB" id="1550932at2"/>
<organism evidence="1 2">
    <name type="scientific">Cytophaga hutchinsonii (strain ATCC 33406 / DSM 1761 / CIP 103989 / NBRC 15051 / NCIMB 9469 / D465)</name>
    <dbReference type="NCBI Taxonomy" id="269798"/>
    <lineage>
        <taxon>Bacteria</taxon>
        <taxon>Pseudomonadati</taxon>
        <taxon>Bacteroidota</taxon>
        <taxon>Cytophagia</taxon>
        <taxon>Cytophagales</taxon>
        <taxon>Cytophagaceae</taxon>
        <taxon>Cytophaga</taxon>
    </lineage>
</organism>
<dbReference type="NCBIfam" id="TIGR04255">
    <property type="entry name" value="sporadTIGR04255"/>
    <property type="match status" value="1"/>
</dbReference>
<reference evidence="1 2" key="1">
    <citation type="journal article" date="2007" name="Appl. Environ. Microbiol.">
        <title>Genome sequence of the cellulolytic gliding bacterium Cytophaga hutchinsonii.</title>
        <authorList>
            <person name="Xie G."/>
            <person name="Bruce D.C."/>
            <person name="Challacombe J.F."/>
            <person name="Chertkov O."/>
            <person name="Detter J.C."/>
            <person name="Gilna P."/>
            <person name="Han C.S."/>
            <person name="Lucas S."/>
            <person name="Misra M."/>
            <person name="Myers G.L."/>
            <person name="Richardson P."/>
            <person name="Tapia R."/>
            <person name="Thayer N."/>
            <person name="Thompson L.S."/>
            <person name="Brettin T.S."/>
            <person name="Henrissat B."/>
            <person name="Wilson D.B."/>
            <person name="McBride M.J."/>
        </authorList>
    </citation>
    <scope>NUCLEOTIDE SEQUENCE [LARGE SCALE GENOMIC DNA]</scope>
    <source>
        <strain evidence="2">ATCC 33406 / DSM 1761 / CIP 103989 / NBRC 15051 / NCIMB 9469 / D465</strain>
    </source>
</reference>
<proteinExistence type="predicted"/>
<dbReference type="InterPro" id="IPR026349">
    <property type="entry name" value="CHP04255"/>
</dbReference>
<evidence type="ECO:0008006" key="3">
    <source>
        <dbReference type="Google" id="ProtNLM"/>
    </source>
</evidence>
<dbReference type="EMBL" id="CP000383">
    <property type="protein sequence ID" value="ABG57530.1"/>
    <property type="molecule type" value="Genomic_DNA"/>
</dbReference>
<dbReference type="Proteomes" id="UP000001822">
    <property type="component" value="Chromosome"/>
</dbReference>
<protein>
    <recommendedName>
        <fullName evidence="3">TIGR04255 family protein</fullName>
    </recommendedName>
</protein>
<dbReference type="RefSeq" id="WP_011583646.1">
    <property type="nucleotide sequence ID" value="NC_008255.1"/>
</dbReference>
<sequence length="244" mass="27943">MEFQNHKITEAVCAFRFDPEQNTPWDLTFFAEYYNAIKTNGYEIKQEIKPFQLNFNINVKEGLNKSEVLPGETQMVFKTKDQKYAILMAQNYISFHSLNHYLGWDIFLPKVIEDCINPYLEMGLGKGLISAQMIFINNFDIEEGEALSDYLVFLPQMKDFGQGQEISHVFNSNYLIKPNKQLSLKTILNNNIADSSKKVIVESNCLASNIDSSIKLTDLIQEAHDSARNAFIKIASDSFKAKIK</sequence>
<name>A0A6N4SMN0_CYTH3</name>
<accession>A0A6N4SMN0</accession>
<keyword evidence="2" id="KW-1185">Reference proteome</keyword>
<evidence type="ECO:0000313" key="2">
    <source>
        <dbReference type="Proteomes" id="UP000001822"/>
    </source>
</evidence>
<gene>
    <name evidence="1" type="ordered locus">CHU_0238</name>
</gene>
<dbReference type="AlphaFoldDB" id="A0A6N4SMN0"/>
<evidence type="ECO:0000313" key="1">
    <source>
        <dbReference type="EMBL" id="ABG57530.1"/>
    </source>
</evidence>